<evidence type="ECO:0000313" key="2">
    <source>
        <dbReference type="Proteomes" id="UP001186974"/>
    </source>
</evidence>
<proteinExistence type="predicted"/>
<keyword evidence="2" id="KW-1185">Reference proteome</keyword>
<feature type="non-terminal residue" evidence="1">
    <location>
        <position position="71"/>
    </location>
</feature>
<dbReference type="Proteomes" id="UP001186974">
    <property type="component" value="Unassembled WGS sequence"/>
</dbReference>
<gene>
    <name evidence="1" type="ORF">LTS18_002042</name>
</gene>
<accession>A0ACC3CST7</accession>
<evidence type="ECO:0000313" key="1">
    <source>
        <dbReference type="EMBL" id="KAK3044151.1"/>
    </source>
</evidence>
<sequence length="71" mass="7905">MDLKLLCRLLTLFTAVECHLFMGNPAPFRWGETKDIVELVMPLNGAPQGYSQQPFPCKGHHVQPNGTLAEP</sequence>
<name>A0ACC3CST7_9PEZI</name>
<organism evidence="1 2">
    <name type="scientific">Coniosporium uncinatum</name>
    <dbReference type="NCBI Taxonomy" id="93489"/>
    <lineage>
        <taxon>Eukaryota</taxon>
        <taxon>Fungi</taxon>
        <taxon>Dikarya</taxon>
        <taxon>Ascomycota</taxon>
        <taxon>Pezizomycotina</taxon>
        <taxon>Dothideomycetes</taxon>
        <taxon>Dothideomycetes incertae sedis</taxon>
        <taxon>Coniosporium</taxon>
    </lineage>
</organism>
<dbReference type="EMBL" id="JAWDJW010012356">
    <property type="protein sequence ID" value="KAK3044151.1"/>
    <property type="molecule type" value="Genomic_DNA"/>
</dbReference>
<protein>
    <submittedName>
        <fullName evidence="1">Uncharacterized protein</fullName>
    </submittedName>
</protein>
<comment type="caution">
    <text evidence="1">The sequence shown here is derived from an EMBL/GenBank/DDBJ whole genome shotgun (WGS) entry which is preliminary data.</text>
</comment>
<reference evidence="1" key="1">
    <citation type="submission" date="2024-09" db="EMBL/GenBank/DDBJ databases">
        <title>Black Yeasts Isolated from many extreme environments.</title>
        <authorList>
            <person name="Coleine C."/>
            <person name="Stajich J.E."/>
            <person name="Selbmann L."/>
        </authorList>
    </citation>
    <scope>NUCLEOTIDE SEQUENCE</scope>
    <source>
        <strain evidence="1">CCFEE 5737</strain>
    </source>
</reference>